<keyword evidence="1" id="KW-0560">Oxidoreductase</keyword>
<dbReference type="Gene3D" id="3.50.50.60">
    <property type="entry name" value="FAD/NAD(P)-binding domain"/>
    <property type="match status" value="1"/>
</dbReference>
<dbReference type="Proteomes" id="UP001239909">
    <property type="component" value="Unassembled WGS sequence"/>
</dbReference>
<keyword evidence="4" id="KW-1185">Reference proteome</keyword>
<dbReference type="Pfam" id="PF01266">
    <property type="entry name" value="DAO"/>
    <property type="match status" value="1"/>
</dbReference>
<dbReference type="EMBL" id="BSYI01000020">
    <property type="protein sequence ID" value="GMG83490.1"/>
    <property type="molecule type" value="Genomic_DNA"/>
</dbReference>
<dbReference type="InterPro" id="IPR036188">
    <property type="entry name" value="FAD/NAD-bd_sf"/>
</dbReference>
<gene>
    <name evidence="3" type="ORF">LNKW23_27030</name>
</gene>
<proteinExistence type="predicted"/>
<dbReference type="SUPFAM" id="SSF51905">
    <property type="entry name" value="FAD/NAD(P)-binding domain"/>
    <property type="match status" value="1"/>
</dbReference>
<reference evidence="3 4" key="1">
    <citation type="submission" date="2023-04" db="EMBL/GenBank/DDBJ databases">
        <title>Marinoamorphus aggregata gen. nov., sp. Nov., isolate from tissue of brittle star Ophioplocus japonicus.</title>
        <authorList>
            <person name="Kawano K."/>
            <person name="Sawayama S."/>
            <person name="Nakagawa S."/>
        </authorList>
    </citation>
    <scope>NUCLEOTIDE SEQUENCE [LARGE SCALE GENOMIC DNA]</scope>
    <source>
        <strain evidence="3 4">NKW23</strain>
    </source>
</reference>
<evidence type="ECO:0000313" key="4">
    <source>
        <dbReference type="Proteomes" id="UP001239909"/>
    </source>
</evidence>
<name>A0ABQ6LJQ8_9RHOB</name>
<evidence type="ECO:0000256" key="1">
    <source>
        <dbReference type="ARBA" id="ARBA00023002"/>
    </source>
</evidence>
<protein>
    <submittedName>
        <fullName evidence="3">FAD-binding oxidoreductase</fullName>
    </submittedName>
</protein>
<dbReference type="Gene3D" id="3.30.9.10">
    <property type="entry name" value="D-Amino Acid Oxidase, subunit A, domain 2"/>
    <property type="match status" value="1"/>
</dbReference>
<sequence length="430" mass="46181">MGYLTANDRPGEHAASWYAASVGEIPERPALAGAAKADVCIVGGGYAGLSAALHLAERGYDTVLLDANRMGWGASGRNGGQLGVGPRAEMADYVRLCGRETAARAWEIAVAANRLVRELIDRHAIDCDLMPGYVEAAWKPAHARELAEWAEAAARDWGHAGIVALSREEVAARLGTTRYHGGFHEPEGAHLHPLKLALGLARAAEGAGARLLERSRVTRIAPGRVETAAGHVAAEHILLACNGYLDGLEGRVQARSMPINNFILATEPLDRATADRINPGRVAVCDTKFVLNYYRLTPDLRLLWGGGESYGRRFPRDIPRLVRRAMAEIYPELAGIPHTHAWGGTLAITGTRMPAFQDLGQGMRAISGWSGSGIHMATMGGLIAAEAIAGTAERWDVMARLPTPAFPGGDWFRAPLLAAAMTWYALRDRL</sequence>
<evidence type="ECO:0000259" key="2">
    <source>
        <dbReference type="Pfam" id="PF01266"/>
    </source>
</evidence>
<dbReference type="RefSeq" id="WP_285672286.1">
    <property type="nucleotide sequence ID" value="NZ_BSYI01000020.1"/>
</dbReference>
<comment type="caution">
    <text evidence="3">The sequence shown here is derived from an EMBL/GenBank/DDBJ whole genome shotgun (WGS) entry which is preliminary data.</text>
</comment>
<dbReference type="PANTHER" id="PTHR13847:SF281">
    <property type="entry name" value="FAD DEPENDENT OXIDOREDUCTASE DOMAIN-CONTAINING PROTEIN"/>
    <property type="match status" value="1"/>
</dbReference>
<dbReference type="PANTHER" id="PTHR13847">
    <property type="entry name" value="SARCOSINE DEHYDROGENASE-RELATED"/>
    <property type="match status" value="1"/>
</dbReference>
<organism evidence="3 4">
    <name type="scientific">Paralimibaculum aggregatum</name>
    <dbReference type="NCBI Taxonomy" id="3036245"/>
    <lineage>
        <taxon>Bacteria</taxon>
        <taxon>Pseudomonadati</taxon>
        <taxon>Pseudomonadota</taxon>
        <taxon>Alphaproteobacteria</taxon>
        <taxon>Rhodobacterales</taxon>
        <taxon>Paracoccaceae</taxon>
        <taxon>Paralimibaculum</taxon>
    </lineage>
</organism>
<feature type="domain" description="FAD dependent oxidoreductase" evidence="2">
    <location>
        <begin position="38"/>
        <end position="386"/>
    </location>
</feature>
<evidence type="ECO:0000313" key="3">
    <source>
        <dbReference type="EMBL" id="GMG83490.1"/>
    </source>
</evidence>
<dbReference type="InterPro" id="IPR006076">
    <property type="entry name" value="FAD-dep_OxRdtase"/>
</dbReference>
<accession>A0ABQ6LJQ8</accession>